<comment type="caution">
    <text evidence="1">The sequence shown here is derived from an EMBL/GenBank/DDBJ whole genome shotgun (WGS) entry which is preliminary data.</text>
</comment>
<sequence length="30" mass="3302">MEGIKAFGFDMDCEQTCINIDQESTLTSSS</sequence>
<evidence type="ECO:0000313" key="1">
    <source>
        <dbReference type="EMBL" id="GFH22043.1"/>
    </source>
</evidence>
<feature type="non-terminal residue" evidence="1">
    <location>
        <position position="1"/>
    </location>
</feature>
<dbReference type="EMBL" id="BLLF01001955">
    <property type="protein sequence ID" value="GFH22043.1"/>
    <property type="molecule type" value="Genomic_DNA"/>
</dbReference>
<evidence type="ECO:0000313" key="2">
    <source>
        <dbReference type="Proteomes" id="UP000485058"/>
    </source>
</evidence>
<reference evidence="1 2" key="1">
    <citation type="submission" date="2020-02" db="EMBL/GenBank/DDBJ databases">
        <title>Draft genome sequence of Haematococcus lacustris strain NIES-144.</title>
        <authorList>
            <person name="Morimoto D."/>
            <person name="Nakagawa S."/>
            <person name="Yoshida T."/>
            <person name="Sawayama S."/>
        </authorList>
    </citation>
    <scope>NUCLEOTIDE SEQUENCE [LARGE SCALE GENOMIC DNA]</scope>
    <source>
        <strain evidence="1 2">NIES-144</strain>
    </source>
</reference>
<name>A0A699ZHG9_HAELA</name>
<gene>
    <name evidence="1" type="ORF">HaLaN_19444</name>
</gene>
<protein>
    <submittedName>
        <fullName evidence="1">Uncharacterized protein</fullName>
    </submittedName>
</protein>
<dbReference type="Proteomes" id="UP000485058">
    <property type="component" value="Unassembled WGS sequence"/>
</dbReference>
<feature type="non-terminal residue" evidence="1">
    <location>
        <position position="30"/>
    </location>
</feature>
<dbReference type="AlphaFoldDB" id="A0A699ZHG9"/>
<organism evidence="1 2">
    <name type="scientific">Haematococcus lacustris</name>
    <name type="common">Green alga</name>
    <name type="synonym">Haematococcus pluvialis</name>
    <dbReference type="NCBI Taxonomy" id="44745"/>
    <lineage>
        <taxon>Eukaryota</taxon>
        <taxon>Viridiplantae</taxon>
        <taxon>Chlorophyta</taxon>
        <taxon>core chlorophytes</taxon>
        <taxon>Chlorophyceae</taxon>
        <taxon>CS clade</taxon>
        <taxon>Chlamydomonadales</taxon>
        <taxon>Haematococcaceae</taxon>
        <taxon>Haematococcus</taxon>
    </lineage>
</organism>
<accession>A0A699ZHG9</accession>
<proteinExistence type="predicted"/>
<keyword evidence="2" id="KW-1185">Reference proteome</keyword>